<dbReference type="InterPro" id="IPR003960">
    <property type="entry name" value="ATPase_AAA_CS"/>
</dbReference>
<dbReference type="InterPro" id="IPR027417">
    <property type="entry name" value="P-loop_NTPase"/>
</dbReference>
<sequence>MHLGIKGPWQHELQHQQQLHHQQQLQPRCLGYPARRHSALPLPVLAASPSSRRSSRSLTRLYAASPSSSGADEPVNTQPASDGHPPRRMLAAMALSPLAALSLPILQNEQWRESARQFGDSVRARIHETLDAEGFQRWAREMDDNLTFMDWTYKYTGVDMSYIWDPELWVKFKEAVWLDRPDLFWNKLAERIEYKSIIPQAGIVGDMRISYAKFLQLLEADRVKRVVVYGDMKTAVVEVPHPWYASIFSAPGAYPWLEDGNGNPLSLLVPDPAAPDDPLRWYCPEMPEWNMEKYRFYVDLPGDFWESGIMMRYLRSKEVKVEWDAATGQYVLPHKAFTKVFQVRTELQLLDPSESWDFLSWLTTADKLQFYEKAAGVCLFFRLFSLSIDYASGTPIWKKWTTRKKKKKPKEQSMWERLTASTAREFMSKDEKTGKMRDTGVRFKDIAGLNHILVEMREVVKMLLNDPAYAKVGAKVPRGIIFQGPPGTGKTYLARAIAGEAGVTFFSSVGSEFVEMFAGIAAARVNNLFVTARKRAPAIIFIDEIDAIGRARSTLGGDPGSMERESALLAMLVQMDGIHGKLEQVLTIGATNLAEELDQALLRPGRFENVYEIPNPGPVARLEILKYHSRNKKLEDETVLTKVAEVTQGWSAASLANLMNEAAILTVRRSVDKISLGMALELVEGIDWGMRTPKIPSGEAKDRLALVTAAKAVAFALTPGMEKIDVVSMWSRKRGLGPSVEFVPSEKNLDPNWHPEQVDIMDWATNVKVNAAPIGDQPLGNFLHVAGMLVPLYSSRAAELAFFGPDGVSLASAAPLSDCFQIGYYCVRNSMVHPRFKSLPPFHTFVYLGEDPKGNNERDPLAGNIDEELGYHKLTLTLLKASWRRSQKLVSERRTAIVKVAEAMMQAEDERISGDKLVEIIESTPLDDASDIEIQSDFMPILKEVLGRVPRAMAEGEKDAPALDFEDVAAAERRDRAAQGSEGTSEGASYLGSGRPGMATFRGPGSTSFGSSTSSSAEPRGQGEASTSGRAETGAGRPGMTSFRGFGQAGFSGTGPPFFKSPPPSAPSSKSSGAGGGEPSSSSSSGTAPAIQLSDDAIASVARAIMGRLDIVDLVGRNTADEFAERIQEALLDPETVNRLQAVRRWVEQPGAPFPPPPPAKDIPTPSYGTTADSLDAWRQRNVNVITWSAVDMLYNQRQRRYFAQDADLPMGEAPARALLGPKQQQ</sequence>
<dbReference type="EMBL" id="HBIP01009583">
    <property type="protein sequence ID" value="CAE0490236.1"/>
    <property type="molecule type" value="Transcribed_RNA"/>
</dbReference>
<evidence type="ECO:0000256" key="1">
    <source>
        <dbReference type="SAM" id="MobiDB-lite"/>
    </source>
</evidence>
<feature type="domain" description="AAA+ ATPase" evidence="2">
    <location>
        <begin position="476"/>
        <end position="617"/>
    </location>
</feature>
<name>A0A7S3QR24_DUNTE</name>
<accession>A0A7S3QR24</accession>
<dbReference type="Gene3D" id="1.20.58.760">
    <property type="entry name" value="Peptidase M41"/>
    <property type="match status" value="1"/>
</dbReference>
<organism evidence="3">
    <name type="scientific">Dunaliella tertiolecta</name>
    <name type="common">Green alga</name>
    <dbReference type="NCBI Taxonomy" id="3047"/>
    <lineage>
        <taxon>Eukaryota</taxon>
        <taxon>Viridiplantae</taxon>
        <taxon>Chlorophyta</taxon>
        <taxon>core chlorophytes</taxon>
        <taxon>Chlorophyceae</taxon>
        <taxon>CS clade</taxon>
        <taxon>Chlamydomonadales</taxon>
        <taxon>Dunaliellaceae</taxon>
        <taxon>Dunaliella</taxon>
    </lineage>
</organism>
<dbReference type="SUPFAM" id="SSF140990">
    <property type="entry name" value="FtsH protease domain-like"/>
    <property type="match status" value="1"/>
</dbReference>
<dbReference type="GO" id="GO:0016887">
    <property type="term" value="F:ATP hydrolysis activity"/>
    <property type="evidence" value="ECO:0007669"/>
    <property type="project" value="InterPro"/>
</dbReference>
<dbReference type="GO" id="GO:0004222">
    <property type="term" value="F:metalloendopeptidase activity"/>
    <property type="evidence" value="ECO:0007669"/>
    <property type="project" value="InterPro"/>
</dbReference>
<dbReference type="InterPro" id="IPR003959">
    <property type="entry name" value="ATPase_AAA_core"/>
</dbReference>
<dbReference type="PANTHER" id="PTHR23076:SF37">
    <property type="entry name" value="ATP-DEPENDENT ZINC METALLOPROTEASE FTSH 4, MITOCHONDRIAL"/>
    <property type="match status" value="1"/>
</dbReference>
<dbReference type="InterPro" id="IPR003593">
    <property type="entry name" value="AAA+_ATPase"/>
</dbReference>
<feature type="compositionally biased region" description="Low complexity" evidence="1">
    <location>
        <begin position="1079"/>
        <end position="1089"/>
    </location>
</feature>
<dbReference type="PROSITE" id="PS00674">
    <property type="entry name" value="AAA"/>
    <property type="match status" value="1"/>
</dbReference>
<feature type="region of interest" description="Disordered" evidence="1">
    <location>
        <begin position="972"/>
        <end position="1089"/>
    </location>
</feature>
<dbReference type="GO" id="GO:0009507">
    <property type="term" value="C:chloroplast"/>
    <property type="evidence" value="ECO:0007669"/>
    <property type="project" value="TreeGrafter"/>
</dbReference>
<dbReference type="InterPro" id="IPR037219">
    <property type="entry name" value="Peptidase_M41-like"/>
</dbReference>
<dbReference type="GO" id="GO:0004176">
    <property type="term" value="F:ATP-dependent peptidase activity"/>
    <property type="evidence" value="ECO:0007669"/>
    <property type="project" value="InterPro"/>
</dbReference>
<reference evidence="3" key="1">
    <citation type="submission" date="2021-01" db="EMBL/GenBank/DDBJ databases">
        <authorList>
            <person name="Corre E."/>
            <person name="Pelletier E."/>
            <person name="Niang G."/>
            <person name="Scheremetjew M."/>
            <person name="Finn R."/>
            <person name="Kale V."/>
            <person name="Holt S."/>
            <person name="Cochrane G."/>
            <person name="Meng A."/>
            <person name="Brown T."/>
            <person name="Cohen L."/>
        </authorList>
    </citation>
    <scope>NUCLEOTIDE SEQUENCE</scope>
    <source>
        <strain evidence="3">CCMP1320</strain>
    </source>
</reference>
<feature type="compositionally biased region" description="Low complexity" evidence="1">
    <location>
        <begin position="45"/>
        <end position="65"/>
    </location>
</feature>
<feature type="compositionally biased region" description="Low complexity" evidence="1">
    <location>
        <begin position="1005"/>
        <end position="1016"/>
    </location>
</feature>
<protein>
    <recommendedName>
        <fullName evidence="2">AAA+ ATPase domain-containing protein</fullName>
    </recommendedName>
</protein>
<dbReference type="PANTHER" id="PTHR23076">
    <property type="entry name" value="METALLOPROTEASE M41 FTSH"/>
    <property type="match status" value="1"/>
</dbReference>
<feature type="region of interest" description="Disordered" evidence="1">
    <location>
        <begin position="43"/>
        <end position="87"/>
    </location>
</feature>
<dbReference type="FunFam" id="3.40.50.300:FF:002568">
    <property type="entry name" value="Cell division protein (FtsH)"/>
    <property type="match status" value="1"/>
</dbReference>
<dbReference type="Pfam" id="PF00004">
    <property type="entry name" value="AAA"/>
    <property type="match status" value="1"/>
</dbReference>
<dbReference type="Gene3D" id="3.40.50.300">
    <property type="entry name" value="P-loop containing nucleotide triphosphate hydrolases"/>
    <property type="match status" value="1"/>
</dbReference>
<dbReference type="GO" id="GO:0045037">
    <property type="term" value="P:protein import into chloroplast stroma"/>
    <property type="evidence" value="ECO:0007669"/>
    <property type="project" value="TreeGrafter"/>
</dbReference>
<dbReference type="SMART" id="SM00382">
    <property type="entry name" value="AAA"/>
    <property type="match status" value="1"/>
</dbReference>
<dbReference type="SUPFAM" id="SSF52540">
    <property type="entry name" value="P-loop containing nucleoside triphosphate hydrolases"/>
    <property type="match status" value="1"/>
</dbReference>
<dbReference type="Gene3D" id="1.10.8.60">
    <property type="match status" value="1"/>
</dbReference>
<proteinExistence type="predicted"/>
<dbReference type="AlphaFoldDB" id="A0A7S3QR24"/>
<dbReference type="GO" id="GO:0005524">
    <property type="term" value="F:ATP binding"/>
    <property type="evidence" value="ECO:0007669"/>
    <property type="project" value="InterPro"/>
</dbReference>
<evidence type="ECO:0000259" key="2">
    <source>
        <dbReference type="SMART" id="SM00382"/>
    </source>
</evidence>
<feature type="compositionally biased region" description="Polar residues" evidence="1">
    <location>
        <begin position="66"/>
        <end position="80"/>
    </location>
</feature>
<dbReference type="GO" id="GO:0006508">
    <property type="term" value="P:proteolysis"/>
    <property type="evidence" value="ECO:0007669"/>
    <property type="project" value="InterPro"/>
</dbReference>
<gene>
    <name evidence="3" type="ORF">DTER00134_LOCUS5307</name>
</gene>
<evidence type="ECO:0000313" key="3">
    <source>
        <dbReference type="EMBL" id="CAE0490236.1"/>
    </source>
</evidence>